<reference evidence="4" key="1">
    <citation type="journal article" date="2020" name="BMC Genomics">
        <title>Correction to: Identification and distribution of gene clusters required for synthesis of sphingolipid metabolism inhibitors in diverse species of the filamentous fungus Fusarium.</title>
        <authorList>
            <person name="Kim H.S."/>
            <person name="Lohmar J.M."/>
            <person name="Busman M."/>
            <person name="Brown D.W."/>
            <person name="Naumann T.A."/>
            <person name="Divon H.H."/>
            <person name="Lysoe E."/>
            <person name="Uhlig S."/>
            <person name="Proctor R.H."/>
        </authorList>
    </citation>
    <scope>NUCLEOTIDE SEQUENCE</scope>
    <source>
        <strain evidence="4">NRRL 20472</strain>
    </source>
</reference>
<dbReference type="Pfam" id="PF00004">
    <property type="entry name" value="AAA"/>
    <property type="match status" value="1"/>
</dbReference>
<dbReference type="PANTHER" id="PTHR46411">
    <property type="entry name" value="FAMILY ATPASE, PUTATIVE-RELATED"/>
    <property type="match status" value="1"/>
</dbReference>
<feature type="compositionally biased region" description="Low complexity" evidence="2">
    <location>
        <begin position="61"/>
        <end position="72"/>
    </location>
</feature>
<sequence>MDSPTRTPSPGPKKKEEKAEGIHEMDKKEIREQLAKVLRSREGLVSFSKPSMLAIPRRSRPAAPSQSRAKSSTQKPPKGRLPAPNHPVKVNGIPHPRPTGMMPPPPMPMPMPVPMSMSPMPGPPLWQDQMNTVPPPMGGQPTNMQLAPGYRPGSAMANPNYHPPVYNSGMPQQPIQPVPKQAPAHYTISEDAIGASSRDKLSAIDNGPGVPNQMSPVGGMRHPGQQPPPMPMPPGLVRPVFPSRGYRIPTINKLTKDHPDAQQKSPDPTAIPRTPSPSGPSDFSAYTPVSGQSQSHLEAPVTEKTNDSHDLFGTGTTPNEGLYDGLEGENSSYQAGPMDANILQTLIDRIKELEEENEKLRQDVDTSSTTSADSPVNVQFFHCLERVTSDDDSLDERSNRSVYLTPPEWEIFGDDIDLKGRFPIANPEDYAEDHDASLIVYKYYSVDHQYDSVNAAKRAKLPLPEPEPASQDIVLASEEMVDAVEALFDQFPSFSDDFPTVYEMESLKDPHLWWYHCRTTFKIQDLPDRQAQLVAVLIDWIESNFAPLYDQIDDQFSRGKVSSETLKFLIRPGDVLVAKRHGTYSGRIATSRPLPRAIEDEKSDDQEKSSERLGDQSWVVKTRSYDYSGYFFRVDKELSIDFPPKYRGTEIDISELNTMPLSYAKPEVKEKLLQRGKRFWKLRNKQLVSYEGDPSENILAGQRFMVDFHTYKELHPGSSYKGQAGYVSSRKTNLPADGKEPGEPEIYIFPKLIPGFDLRRKKWIDLKVDLIRDVTWNKQAFSSLVADEEMKELVLALVTNQLDAEKNTDLIESKGSGLIMLLHGSPGTGKTFTAESVAEIAKKPLYPVTCGDIGTEPAEVEKYLESVFNLGKIWDCVVLLDEAEVFLEQRTLQDLKRNALVSVFLRALEYYEGILILTTNRVGTFDEAFKSRIQLALRYEKLKDYQRKQIWKNFMDRLRGLGEEESIDFDDIELYLDDLAQYPMNGRQIRNSITTGRQLAKYKQRKMTFSHLKRAIDVADKFDRYLADVQEGDMEEYSGRGENGRHSPEYLARVDQIR</sequence>
<evidence type="ECO:0000313" key="5">
    <source>
        <dbReference type="Proteomes" id="UP000622797"/>
    </source>
</evidence>
<dbReference type="SUPFAM" id="SSF52540">
    <property type="entry name" value="P-loop containing nucleoside triphosphate hydrolases"/>
    <property type="match status" value="1"/>
</dbReference>
<feature type="region of interest" description="Disordered" evidence="2">
    <location>
        <begin position="203"/>
        <end position="232"/>
    </location>
</feature>
<accession>A0A8H4U2C6</accession>
<dbReference type="EMBL" id="JABEXW010000200">
    <property type="protein sequence ID" value="KAF4968392.1"/>
    <property type="molecule type" value="Genomic_DNA"/>
</dbReference>
<feature type="compositionally biased region" description="Basic and acidic residues" evidence="2">
    <location>
        <begin position="1037"/>
        <end position="1048"/>
    </location>
</feature>
<dbReference type="Pfam" id="PF22942">
    <property type="entry name" value="DUF7025"/>
    <property type="match status" value="1"/>
</dbReference>
<dbReference type="PANTHER" id="PTHR46411:SF2">
    <property type="entry name" value="AAA+ ATPASE DOMAIN-CONTAINING PROTEIN"/>
    <property type="match status" value="1"/>
</dbReference>
<keyword evidence="1" id="KW-0175">Coiled coil</keyword>
<dbReference type="Proteomes" id="UP000622797">
    <property type="component" value="Unassembled WGS sequence"/>
</dbReference>
<keyword evidence="5" id="KW-1185">Reference proteome</keyword>
<dbReference type="GO" id="GO:0005524">
    <property type="term" value="F:ATP binding"/>
    <property type="evidence" value="ECO:0007669"/>
    <property type="project" value="InterPro"/>
</dbReference>
<protein>
    <recommendedName>
        <fullName evidence="3">AAA+ ATPase domain-containing protein</fullName>
    </recommendedName>
</protein>
<dbReference type="Pfam" id="PF23232">
    <property type="entry name" value="AAA_lid_13"/>
    <property type="match status" value="1"/>
</dbReference>
<dbReference type="OrthoDB" id="10042665at2759"/>
<name>A0A8H4U2C6_9HYPO</name>
<proteinExistence type="predicted"/>
<dbReference type="Gene3D" id="3.40.50.300">
    <property type="entry name" value="P-loop containing nucleotide triphosphate hydrolases"/>
    <property type="match status" value="1"/>
</dbReference>
<dbReference type="CDD" id="cd19481">
    <property type="entry name" value="RecA-like_protease"/>
    <property type="match status" value="1"/>
</dbReference>
<dbReference type="InterPro" id="IPR027417">
    <property type="entry name" value="P-loop_NTPase"/>
</dbReference>
<feature type="region of interest" description="Disordered" evidence="2">
    <location>
        <begin position="252"/>
        <end position="321"/>
    </location>
</feature>
<dbReference type="SMART" id="SM00382">
    <property type="entry name" value="AAA"/>
    <property type="match status" value="1"/>
</dbReference>
<feature type="region of interest" description="Disordered" evidence="2">
    <location>
        <begin position="1"/>
        <end position="104"/>
    </location>
</feature>
<evidence type="ECO:0000259" key="3">
    <source>
        <dbReference type="SMART" id="SM00382"/>
    </source>
</evidence>
<dbReference type="InterPro" id="IPR003959">
    <property type="entry name" value="ATPase_AAA_core"/>
</dbReference>
<feature type="compositionally biased region" description="Basic and acidic residues" evidence="2">
    <location>
        <begin position="13"/>
        <end position="42"/>
    </location>
</feature>
<comment type="caution">
    <text evidence="4">The sequence shown here is derived from an EMBL/GenBank/DDBJ whole genome shotgun (WGS) entry which is preliminary data.</text>
</comment>
<feature type="compositionally biased region" description="Pro residues" evidence="2">
    <location>
        <begin position="95"/>
        <end position="104"/>
    </location>
</feature>
<dbReference type="InterPro" id="IPR056599">
    <property type="entry name" value="AAA_lid_fung"/>
</dbReference>
<evidence type="ECO:0000256" key="1">
    <source>
        <dbReference type="SAM" id="Coils"/>
    </source>
</evidence>
<dbReference type="InterPro" id="IPR054289">
    <property type="entry name" value="DUF7025"/>
</dbReference>
<feature type="compositionally biased region" description="Polar residues" evidence="2">
    <location>
        <begin position="287"/>
        <end position="296"/>
    </location>
</feature>
<feature type="domain" description="AAA+ ATPase" evidence="3">
    <location>
        <begin position="816"/>
        <end position="943"/>
    </location>
</feature>
<dbReference type="InterPro" id="IPR003593">
    <property type="entry name" value="AAA+_ATPase"/>
</dbReference>
<gene>
    <name evidence="4" type="ORF">FSARC_4189</name>
</gene>
<evidence type="ECO:0000256" key="2">
    <source>
        <dbReference type="SAM" id="MobiDB-lite"/>
    </source>
</evidence>
<feature type="coiled-coil region" evidence="1">
    <location>
        <begin position="343"/>
        <end position="370"/>
    </location>
</feature>
<dbReference type="AlphaFoldDB" id="A0A8H4U2C6"/>
<dbReference type="GO" id="GO:0016887">
    <property type="term" value="F:ATP hydrolysis activity"/>
    <property type="evidence" value="ECO:0007669"/>
    <property type="project" value="InterPro"/>
</dbReference>
<organism evidence="4 5">
    <name type="scientific">Fusarium sarcochroum</name>
    <dbReference type="NCBI Taxonomy" id="1208366"/>
    <lineage>
        <taxon>Eukaryota</taxon>
        <taxon>Fungi</taxon>
        <taxon>Dikarya</taxon>
        <taxon>Ascomycota</taxon>
        <taxon>Pezizomycotina</taxon>
        <taxon>Sordariomycetes</taxon>
        <taxon>Hypocreomycetidae</taxon>
        <taxon>Hypocreales</taxon>
        <taxon>Nectriaceae</taxon>
        <taxon>Fusarium</taxon>
        <taxon>Fusarium lateritium species complex</taxon>
    </lineage>
</organism>
<feature type="region of interest" description="Disordered" evidence="2">
    <location>
        <begin position="1035"/>
        <end position="1058"/>
    </location>
</feature>
<reference evidence="4" key="2">
    <citation type="submission" date="2020-05" db="EMBL/GenBank/DDBJ databases">
        <authorList>
            <person name="Kim H.-S."/>
            <person name="Proctor R.H."/>
            <person name="Brown D.W."/>
        </authorList>
    </citation>
    <scope>NUCLEOTIDE SEQUENCE</scope>
    <source>
        <strain evidence="4">NRRL 20472</strain>
    </source>
</reference>
<evidence type="ECO:0000313" key="4">
    <source>
        <dbReference type="EMBL" id="KAF4968392.1"/>
    </source>
</evidence>